<name>A0ABQ9G8C1_9NEOP</name>
<accession>A0ABQ9G8C1</accession>
<dbReference type="Proteomes" id="UP001159363">
    <property type="component" value="Chromosome 13"/>
</dbReference>
<comment type="caution">
    <text evidence="1">The sequence shown here is derived from an EMBL/GenBank/DDBJ whole genome shotgun (WGS) entry which is preliminary data.</text>
</comment>
<gene>
    <name evidence="1" type="ORF">PR048_030061</name>
</gene>
<reference evidence="1 2" key="1">
    <citation type="submission" date="2023-02" db="EMBL/GenBank/DDBJ databases">
        <title>LHISI_Scaffold_Assembly.</title>
        <authorList>
            <person name="Stuart O.P."/>
            <person name="Cleave R."/>
            <person name="Magrath M.J.L."/>
            <person name="Mikheyev A.S."/>
        </authorList>
    </citation>
    <scope>NUCLEOTIDE SEQUENCE [LARGE SCALE GENOMIC DNA]</scope>
    <source>
        <strain evidence="1">Daus_M_001</strain>
        <tissue evidence="1">Leg muscle</tissue>
    </source>
</reference>
<keyword evidence="2" id="KW-1185">Reference proteome</keyword>
<evidence type="ECO:0000313" key="2">
    <source>
        <dbReference type="Proteomes" id="UP001159363"/>
    </source>
</evidence>
<dbReference type="EMBL" id="JARBHB010000014">
    <property type="protein sequence ID" value="KAJ8868533.1"/>
    <property type="molecule type" value="Genomic_DNA"/>
</dbReference>
<organism evidence="1 2">
    <name type="scientific">Dryococelus australis</name>
    <dbReference type="NCBI Taxonomy" id="614101"/>
    <lineage>
        <taxon>Eukaryota</taxon>
        <taxon>Metazoa</taxon>
        <taxon>Ecdysozoa</taxon>
        <taxon>Arthropoda</taxon>
        <taxon>Hexapoda</taxon>
        <taxon>Insecta</taxon>
        <taxon>Pterygota</taxon>
        <taxon>Neoptera</taxon>
        <taxon>Polyneoptera</taxon>
        <taxon>Phasmatodea</taxon>
        <taxon>Verophasmatodea</taxon>
        <taxon>Anareolatae</taxon>
        <taxon>Phasmatidae</taxon>
        <taxon>Eurycanthinae</taxon>
        <taxon>Dryococelus</taxon>
    </lineage>
</organism>
<sequence length="130" mass="14653">MEKVLLLPRIQTNIVFFKRQLCLYNSGVHIGSNGMGYCYVWFEGEARRGSQETDSCLRLHCSGYLKDEVKEGQNRNTKMTLMAKAITQSHPSIEKITHKFLVAVHSVLPNDSGVFGYRVCRKAPSATINS</sequence>
<protein>
    <submittedName>
        <fullName evidence="1">Uncharacterized protein</fullName>
    </submittedName>
</protein>
<evidence type="ECO:0000313" key="1">
    <source>
        <dbReference type="EMBL" id="KAJ8868533.1"/>
    </source>
</evidence>
<proteinExistence type="predicted"/>